<name>A0A7S0VFT4_9CHLO</name>
<proteinExistence type="predicted"/>
<feature type="compositionally biased region" description="Basic and acidic residues" evidence="1">
    <location>
        <begin position="519"/>
        <end position="545"/>
    </location>
</feature>
<feature type="compositionally biased region" description="Low complexity" evidence="1">
    <location>
        <begin position="321"/>
        <end position="339"/>
    </location>
</feature>
<feature type="region of interest" description="Disordered" evidence="1">
    <location>
        <begin position="461"/>
        <end position="504"/>
    </location>
</feature>
<feature type="compositionally biased region" description="Acidic residues" evidence="1">
    <location>
        <begin position="546"/>
        <end position="558"/>
    </location>
</feature>
<accession>A0A7S0VFT4</accession>
<evidence type="ECO:0000256" key="1">
    <source>
        <dbReference type="SAM" id="MobiDB-lite"/>
    </source>
</evidence>
<reference evidence="2" key="1">
    <citation type="submission" date="2021-01" db="EMBL/GenBank/DDBJ databases">
        <authorList>
            <person name="Corre E."/>
            <person name="Pelletier E."/>
            <person name="Niang G."/>
            <person name="Scheremetjew M."/>
            <person name="Finn R."/>
            <person name="Kale V."/>
            <person name="Holt S."/>
            <person name="Cochrane G."/>
            <person name="Meng A."/>
            <person name="Brown T."/>
            <person name="Cohen L."/>
        </authorList>
    </citation>
    <scope>NUCLEOTIDE SEQUENCE</scope>
    <source>
        <strain evidence="2">SAG 63-3</strain>
    </source>
</reference>
<protein>
    <submittedName>
        <fullName evidence="2">Uncharacterized protein</fullName>
    </submittedName>
</protein>
<feature type="compositionally biased region" description="Basic and acidic residues" evidence="1">
    <location>
        <begin position="471"/>
        <end position="488"/>
    </location>
</feature>
<feature type="region of interest" description="Disordered" evidence="1">
    <location>
        <begin position="171"/>
        <end position="194"/>
    </location>
</feature>
<feature type="region of interest" description="Disordered" evidence="1">
    <location>
        <begin position="740"/>
        <end position="795"/>
    </location>
</feature>
<feature type="region of interest" description="Disordered" evidence="1">
    <location>
        <begin position="519"/>
        <end position="564"/>
    </location>
</feature>
<dbReference type="EMBL" id="HBFM01027787">
    <property type="protein sequence ID" value="CAD8785734.1"/>
    <property type="molecule type" value="Transcribed_RNA"/>
</dbReference>
<evidence type="ECO:0000313" key="2">
    <source>
        <dbReference type="EMBL" id="CAD8785734.1"/>
    </source>
</evidence>
<sequence length="883" mass="98929">MEEAKNEVNEDHECTLSIDSSISVSSLSSECPQNDPTSPKDMNHNSEIKHEDIYIIDRPDDRKYTSARKPWHFNCKSHPYNNCREESSLLPSTICPFSQERCLRNESERTCLVVNEFSRRRRHIKRRRIIVSSSEAEKEEEEECDDDCYQDNHNDKEYYKDRSVKKGDNIENEKIHRCGNENNDDDGNNNNNDNETKLYGIIITDQNTPNPLEKTQPLITSSSCSPSASSLSLIPTSITLSSCCTSSHTTSPRPTASVCNSTPPSTTSPIPVCKGSFNLPQVSPRPHHHLVSQPLHSPLAFSPSRRIIFDSSTHRSETPTSCASPIISPSSLSSSSASPSSPGSSCACLALRAAGFSPTPSSPGGFPPRSINSLFSRTRKLLFQGGDEVKIMGVNARDNIVGMSNEVKEQGREREGQGGVRRKNEIKRQKEDGEKEENEKEYKNIPSKTWAQSHWDCIDLDVANASEDEKEEKGGAEEMGKEGKGKDRVRNRKGASWSGWSQRAASGCETRMTFVLGGRMREQKEREREERDKSNWSEEIEKYDVSGEDEDDDGDGDNSEGHDGVKDCNASFYKDMDNLHDECGGLVIHRNRQNNLIYQEEKLLTKTRKKRLRCRVTLNSKEESSSSNDVGRLKVIGVESFTTGTSDGIEPELEGKSNCIIMSQKEIFDIAKSNYGTGDSDCDMTNSDSISLSMPLCCISDPLVSSPSLHDNDQEGNSNSNISHPIANVWTTLLTEMDEASRSSARMTESEGGGEIGCEETATREDATKEKGTEMEKEKESEGETKDGKKRGKNQMHLNETINEISDSSQEVVSPFNQRIDSTFKQDHMRKQVLKTPGKKIFQSKMDSFFVRPKTRESKDIRRPLRPVVKSVLKYEKEVKRKI</sequence>
<feature type="region of interest" description="Disordered" evidence="1">
    <location>
        <begin position="312"/>
        <end position="339"/>
    </location>
</feature>
<dbReference type="AlphaFoldDB" id="A0A7S0VFT4"/>
<feature type="region of interest" description="Disordered" evidence="1">
    <location>
        <begin position="22"/>
        <end position="48"/>
    </location>
</feature>
<gene>
    <name evidence="2" type="ORF">PPAR00522_LOCUS17974</name>
</gene>
<feature type="compositionally biased region" description="Basic and acidic residues" evidence="1">
    <location>
        <begin position="406"/>
        <end position="443"/>
    </location>
</feature>
<feature type="region of interest" description="Disordered" evidence="1">
    <location>
        <begin position="404"/>
        <end position="448"/>
    </location>
</feature>
<organism evidence="2">
    <name type="scientific">Polytomella parva</name>
    <dbReference type="NCBI Taxonomy" id="51329"/>
    <lineage>
        <taxon>Eukaryota</taxon>
        <taxon>Viridiplantae</taxon>
        <taxon>Chlorophyta</taxon>
        <taxon>core chlorophytes</taxon>
        <taxon>Chlorophyceae</taxon>
        <taxon>CS clade</taxon>
        <taxon>Chlamydomonadales</taxon>
        <taxon>Chlamydomonadaceae</taxon>
        <taxon>Polytomella</taxon>
    </lineage>
</organism>
<feature type="compositionally biased region" description="Basic and acidic residues" evidence="1">
    <location>
        <begin position="761"/>
        <end position="787"/>
    </location>
</feature>